<dbReference type="AlphaFoldDB" id="N9V9B5"/>
<evidence type="ECO:0000313" key="3">
    <source>
        <dbReference type="Proteomes" id="UP000023775"/>
    </source>
</evidence>
<gene>
    <name evidence="2" type="ORF">G114_10695</name>
</gene>
<proteinExistence type="predicted"/>
<dbReference type="EMBL" id="APVG01000025">
    <property type="protein sequence ID" value="ENY71872.1"/>
    <property type="molecule type" value="Genomic_DNA"/>
</dbReference>
<protein>
    <submittedName>
        <fullName evidence="2">Uncharacterized protein</fullName>
    </submittedName>
</protein>
<comment type="caution">
    <text evidence="2">The sequence shown here is derived from an EMBL/GenBank/DDBJ whole genome shotgun (WGS) entry which is preliminary data.</text>
</comment>
<reference evidence="2 3" key="1">
    <citation type="journal article" date="2013" name="Genome Announc.">
        <title>Draft Genome Sequence of the Aeromonas diversa Type Strain.</title>
        <authorList>
            <person name="Farfan M."/>
            <person name="Spataro N."/>
            <person name="Sanglas A."/>
            <person name="Albarral V."/>
            <person name="Loren J.G."/>
            <person name="Bosch E."/>
            <person name="Fuste M.C."/>
        </authorList>
    </citation>
    <scope>NUCLEOTIDE SEQUENCE [LARGE SCALE GENOMIC DNA]</scope>
    <source>
        <strain evidence="2 3">2478-85</strain>
    </source>
</reference>
<accession>N9V9B5</accession>
<dbReference type="Proteomes" id="UP000023775">
    <property type="component" value="Unassembled WGS sequence"/>
</dbReference>
<sequence>MVRLPSLTLKVLPAAAQPHSPQPTQLDLLLLIVLIPPLRRRLPPRAARPATGDPFAGRAGSTASRLA</sequence>
<name>N9V9B5_9GAMM</name>
<keyword evidence="3" id="KW-1185">Reference proteome</keyword>
<organism evidence="2 3">
    <name type="scientific">Aeromonas diversa CDC 2478-85</name>
    <dbReference type="NCBI Taxonomy" id="1268237"/>
    <lineage>
        <taxon>Bacteria</taxon>
        <taxon>Pseudomonadati</taxon>
        <taxon>Pseudomonadota</taxon>
        <taxon>Gammaproteobacteria</taxon>
        <taxon>Aeromonadales</taxon>
        <taxon>Aeromonadaceae</taxon>
        <taxon>Aeromonas</taxon>
    </lineage>
</organism>
<evidence type="ECO:0000313" key="2">
    <source>
        <dbReference type="EMBL" id="ENY71872.1"/>
    </source>
</evidence>
<evidence type="ECO:0000256" key="1">
    <source>
        <dbReference type="SAM" id="MobiDB-lite"/>
    </source>
</evidence>
<feature type="region of interest" description="Disordered" evidence="1">
    <location>
        <begin position="43"/>
        <end position="67"/>
    </location>
</feature>